<feature type="domain" description="ABM" evidence="1">
    <location>
        <begin position="2"/>
        <end position="92"/>
    </location>
</feature>
<keyword evidence="2" id="KW-0560">Oxidoreductase</keyword>
<accession>A0A1I2GHL6</accession>
<gene>
    <name evidence="2" type="ORF">SAMN04488523_12411</name>
</gene>
<evidence type="ECO:0000313" key="3">
    <source>
        <dbReference type="Proteomes" id="UP000198977"/>
    </source>
</evidence>
<dbReference type="Proteomes" id="UP000198977">
    <property type="component" value="Unassembled WGS sequence"/>
</dbReference>
<dbReference type="InterPro" id="IPR007138">
    <property type="entry name" value="ABM_dom"/>
</dbReference>
<keyword evidence="2" id="KW-0503">Monooxygenase</keyword>
<reference evidence="2 3" key="1">
    <citation type="submission" date="2016-10" db="EMBL/GenBank/DDBJ databases">
        <authorList>
            <person name="de Groot N.N."/>
        </authorList>
    </citation>
    <scope>NUCLEOTIDE SEQUENCE [LARGE SCALE GENOMIC DNA]</scope>
    <source>
        <strain evidence="2 3">DSM 11443</strain>
    </source>
</reference>
<dbReference type="EMBL" id="FOMW01000024">
    <property type="protein sequence ID" value="SFF16539.1"/>
    <property type="molecule type" value="Genomic_DNA"/>
</dbReference>
<sequence length="99" mass="10995">MIVQTVQFSCAPNQAEKVQLALSDVVNDAREYEPGTEDYRVLRCAQDDKVLFTTIECFSDEAAMALHNTSDAVVRFFDAAGSLLFAPPEVLVSHQVIRM</sequence>
<name>A0A1I2GHL6_9RHOB</name>
<dbReference type="Gene3D" id="3.30.70.100">
    <property type="match status" value="1"/>
</dbReference>
<organism evidence="2 3">
    <name type="scientific">Sulfitobacter brevis</name>
    <dbReference type="NCBI Taxonomy" id="74348"/>
    <lineage>
        <taxon>Bacteria</taxon>
        <taxon>Pseudomonadati</taxon>
        <taxon>Pseudomonadota</taxon>
        <taxon>Alphaproteobacteria</taxon>
        <taxon>Rhodobacterales</taxon>
        <taxon>Roseobacteraceae</taxon>
        <taxon>Sulfitobacter</taxon>
    </lineage>
</organism>
<dbReference type="Pfam" id="PF03992">
    <property type="entry name" value="ABM"/>
    <property type="match status" value="1"/>
</dbReference>
<dbReference type="GO" id="GO:0004497">
    <property type="term" value="F:monooxygenase activity"/>
    <property type="evidence" value="ECO:0007669"/>
    <property type="project" value="UniProtKB-KW"/>
</dbReference>
<dbReference type="STRING" id="74348.SAMN04488523_12411"/>
<dbReference type="PROSITE" id="PS51725">
    <property type="entry name" value="ABM"/>
    <property type="match status" value="1"/>
</dbReference>
<dbReference type="SUPFAM" id="SSF54909">
    <property type="entry name" value="Dimeric alpha+beta barrel"/>
    <property type="match status" value="1"/>
</dbReference>
<keyword evidence="3" id="KW-1185">Reference proteome</keyword>
<proteinExistence type="predicted"/>
<dbReference type="InterPro" id="IPR011008">
    <property type="entry name" value="Dimeric_a/b-barrel"/>
</dbReference>
<evidence type="ECO:0000259" key="1">
    <source>
        <dbReference type="PROSITE" id="PS51725"/>
    </source>
</evidence>
<dbReference type="AlphaFoldDB" id="A0A1I2GHL6"/>
<dbReference type="RefSeq" id="WP_177209540.1">
    <property type="nucleotide sequence ID" value="NZ_FOMW01000024.1"/>
</dbReference>
<evidence type="ECO:0000313" key="2">
    <source>
        <dbReference type="EMBL" id="SFF16539.1"/>
    </source>
</evidence>
<protein>
    <submittedName>
        <fullName evidence="2">Quinol monooxygenase YgiN</fullName>
    </submittedName>
</protein>